<organism evidence="1 2">
    <name type="scientific">Oldenlandia corymbosa var. corymbosa</name>
    <dbReference type="NCBI Taxonomy" id="529605"/>
    <lineage>
        <taxon>Eukaryota</taxon>
        <taxon>Viridiplantae</taxon>
        <taxon>Streptophyta</taxon>
        <taxon>Embryophyta</taxon>
        <taxon>Tracheophyta</taxon>
        <taxon>Spermatophyta</taxon>
        <taxon>Magnoliopsida</taxon>
        <taxon>eudicotyledons</taxon>
        <taxon>Gunneridae</taxon>
        <taxon>Pentapetalae</taxon>
        <taxon>asterids</taxon>
        <taxon>lamiids</taxon>
        <taxon>Gentianales</taxon>
        <taxon>Rubiaceae</taxon>
        <taxon>Rubioideae</taxon>
        <taxon>Spermacoceae</taxon>
        <taxon>Hedyotis-Oldenlandia complex</taxon>
        <taxon>Oldenlandia</taxon>
    </lineage>
</organism>
<name>A0AAV1C296_OLDCO</name>
<reference evidence="1" key="1">
    <citation type="submission" date="2023-03" db="EMBL/GenBank/DDBJ databases">
        <authorList>
            <person name="Julca I."/>
        </authorList>
    </citation>
    <scope>NUCLEOTIDE SEQUENCE</scope>
</reference>
<evidence type="ECO:0000313" key="1">
    <source>
        <dbReference type="EMBL" id="CAI9089641.1"/>
    </source>
</evidence>
<proteinExistence type="predicted"/>
<protein>
    <submittedName>
        <fullName evidence="1">OLC1v1024252C1</fullName>
    </submittedName>
</protein>
<evidence type="ECO:0000313" key="2">
    <source>
        <dbReference type="Proteomes" id="UP001161247"/>
    </source>
</evidence>
<sequence>MEWYKAIYVRDGAVITNPGSIVPLLEHLRSKDENLLGNKGPLAFGYRLPVGIVVAFNHKLPVDDPLSDLHSVGPHTFVSITGGMATKCHKLMQDLRAKCMRYGNGGVPGASVNQAVDSMTEILRNRREVGLIAGWDDTKVCTDESRLTELKTNEMK</sequence>
<keyword evidence="2" id="KW-1185">Reference proteome</keyword>
<dbReference type="EMBL" id="OX459118">
    <property type="protein sequence ID" value="CAI9089641.1"/>
    <property type="molecule type" value="Genomic_DNA"/>
</dbReference>
<gene>
    <name evidence="1" type="ORF">OLC1_LOCUS1952</name>
</gene>
<dbReference type="Proteomes" id="UP001161247">
    <property type="component" value="Chromosome 1"/>
</dbReference>
<dbReference type="AlphaFoldDB" id="A0AAV1C296"/>
<accession>A0AAV1C296</accession>